<dbReference type="OrthoDB" id="2113814at2759"/>
<dbReference type="InterPro" id="IPR016024">
    <property type="entry name" value="ARM-type_fold"/>
</dbReference>
<keyword evidence="1" id="KW-0175">Coiled coil</keyword>
<reference evidence="4 5" key="1">
    <citation type="submission" date="2020-10" db="EMBL/GenBank/DDBJ databases">
        <title>Pygocentrus nattereri (red-bellied piranha) genome, fPygNat1, primary haplotype.</title>
        <authorList>
            <person name="Myers G."/>
            <person name="Meyer A."/>
            <person name="Karagic N."/>
            <person name="Pippel M."/>
            <person name="Winkler S."/>
            <person name="Tracey A."/>
            <person name="Wood J."/>
            <person name="Formenti G."/>
            <person name="Howe K."/>
            <person name="Fedrigo O."/>
            <person name="Jarvis E.D."/>
        </authorList>
    </citation>
    <scope>NUCLEOTIDE SEQUENCE [LARGE SCALE GENOMIC DNA]</scope>
</reference>
<dbReference type="PIRSF" id="PIRSF037469">
    <property type="entry name" value="Clathrin_H-chain-rel"/>
    <property type="match status" value="1"/>
</dbReference>
<dbReference type="InterPro" id="IPR012331">
    <property type="entry name" value="Clathrin_H-chain_linker"/>
</dbReference>
<dbReference type="OMA" id="IGTMNKF"/>
<name>A0A3B4C8V2_PYGNA</name>
<dbReference type="SUPFAM" id="SSF48371">
    <property type="entry name" value="ARM repeat"/>
    <property type="match status" value="1"/>
</dbReference>
<reference evidence="4" key="3">
    <citation type="submission" date="2025-09" db="UniProtKB">
        <authorList>
            <consortium name="Ensembl"/>
        </authorList>
    </citation>
    <scope>IDENTIFICATION</scope>
</reference>
<sequence length="426" mass="48197">MYVFLQNLISKVIDYATAYEPILTAIKKEYDEFIAAVKTNDRKAKLARGKLKALVTQPTSLMYCLKFEESLNPEALDEHLKFFKQKRADLLSKKKSQYVPAQVKRELVIKMKSTLNQRDELGLENNKLQLRWCCGFVIHRFSDLFEAGEYEAAAYHAAKSPHGVLRNMETMERFKSVTMYEGELPPALLFFQALTISVQPGKRLPGEVLSLEGVRCALQHGYIQLVTFWVTQHRLTYSEELGDVICSHGAEDPRVADTCLALAHIVYTACGVLRKAALSMCRRGLISGAFEFIYKSRDFTVEDCMFVLRGCPSLDLMQDFTQLYEGKPALLSVGFICHSLLKSDLEDLAFQLLEKIYAGGQGALEKTILNDVMCSAESWSEIATRCEQRGWHQLAQKIISILLSQPGAVCLSQEQDSVELMEHVFM</sequence>
<dbReference type="Ensembl" id="ENSPNAT00000000738.2">
    <property type="protein sequence ID" value="ENSPNAP00000008083.2"/>
    <property type="gene ID" value="ENSPNAG00000013726.2"/>
</dbReference>
<dbReference type="Pfam" id="PF13838">
    <property type="entry name" value="Clathrin_H_link"/>
    <property type="match status" value="1"/>
</dbReference>
<dbReference type="AlphaFoldDB" id="A0A3B4C8V2"/>
<evidence type="ECO:0000313" key="4">
    <source>
        <dbReference type="Ensembl" id="ENSPNAP00000008083.2"/>
    </source>
</evidence>
<protein>
    <recommendedName>
        <fullName evidence="2">Clathrin heavy chain linker domain-containing protein 1</fullName>
    </recommendedName>
</protein>
<evidence type="ECO:0000256" key="1">
    <source>
        <dbReference type="ARBA" id="ARBA00023054"/>
    </source>
</evidence>
<dbReference type="PANTHER" id="PTHR10292">
    <property type="entry name" value="CLATHRIN HEAVY CHAIN RELATED"/>
    <property type="match status" value="1"/>
</dbReference>
<evidence type="ECO:0000313" key="5">
    <source>
        <dbReference type="Proteomes" id="UP001501920"/>
    </source>
</evidence>
<dbReference type="InterPro" id="IPR017212">
    <property type="entry name" value="CLHC1"/>
</dbReference>
<dbReference type="Gene3D" id="1.25.40.30">
    <property type="match status" value="1"/>
</dbReference>
<feature type="domain" description="Translin-associated factor X-interacting protein 1 N-terminal" evidence="3">
    <location>
        <begin position="6"/>
        <end position="94"/>
    </location>
</feature>
<dbReference type="PANTHER" id="PTHR10292:SF11">
    <property type="entry name" value="CLATHRIN HEAVY CHAIN LINKER DOMAIN-CONTAINING PROTEIN 1"/>
    <property type="match status" value="1"/>
</dbReference>
<dbReference type="InterPro" id="IPR032755">
    <property type="entry name" value="TSNAXIP1_N"/>
</dbReference>
<dbReference type="STRING" id="42514.ENSPNAP00000008083"/>
<evidence type="ECO:0000256" key="2">
    <source>
        <dbReference type="PIRNR" id="PIRNR037469"/>
    </source>
</evidence>
<evidence type="ECO:0000259" key="3">
    <source>
        <dbReference type="Pfam" id="PF15739"/>
    </source>
</evidence>
<organism evidence="4 5">
    <name type="scientific">Pygocentrus nattereri</name>
    <name type="common">Red-bellied piranha</name>
    <dbReference type="NCBI Taxonomy" id="42514"/>
    <lineage>
        <taxon>Eukaryota</taxon>
        <taxon>Metazoa</taxon>
        <taxon>Chordata</taxon>
        <taxon>Craniata</taxon>
        <taxon>Vertebrata</taxon>
        <taxon>Euteleostomi</taxon>
        <taxon>Actinopterygii</taxon>
        <taxon>Neopterygii</taxon>
        <taxon>Teleostei</taxon>
        <taxon>Ostariophysi</taxon>
        <taxon>Characiformes</taxon>
        <taxon>Characoidei</taxon>
        <taxon>Pygocentrus</taxon>
    </lineage>
</organism>
<keyword evidence="5" id="KW-1185">Reference proteome</keyword>
<accession>A0A3B4C8V2</accession>
<dbReference type="GeneTree" id="ENSGT00950000183166"/>
<dbReference type="Pfam" id="PF15739">
    <property type="entry name" value="TSNAXIP1_N"/>
    <property type="match status" value="1"/>
</dbReference>
<dbReference type="Proteomes" id="UP001501920">
    <property type="component" value="Chromosome 22"/>
</dbReference>
<reference evidence="4" key="2">
    <citation type="submission" date="2025-08" db="UniProtKB">
        <authorList>
            <consortium name="Ensembl"/>
        </authorList>
    </citation>
    <scope>IDENTIFICATION</scope>
</reference>
<proteinExistence type="predicted"/>